<name>A0A4C1WCJ7_EUMVA</name>
<dbReference type="AlphaFoldDB" id="A0A4C1WCJ7"/>
<evidence type="ECO:0000313" key="2">
    <source>
        <dbReference type="Proteomes" id="UP000299102"/>
    </source>
</evidence>
<dbReference type="Proteomes" id="UP000299102">
    <property type="component" value="Unassembled WGS sequence"/>
</dbReference>
<keyword evidence="2" id="KW-1185">Reference proteome</keyword>
<gene>
    <name evidence="1" type="ORF">EVAR_43536_1</name>
</gene>
<evidence type="ECO:0000313" key="1">
    <source>
        <dbReference type="EMBL" id="GBP47845.1"/>
    </source>
</evidence>
<dbReference type="EMBL" id="BGZK01000511">
    <property type="protein sequence ID" value="GBP47845.1"/>
    <property type="molecule type" value="Genomic_DNA"/>
</dbReference>
<accession>A0A4C1WCJ7</accession>
<sequence>MKIFCSIYTSFNAASDDGNVLVTLLKLRVCMRGGNHLLSGNSHVRLLWTCKIWIHTISEPTLKTEANEARCTLERVKQIPPERDRGVDTAHLVAAFTFDLSHLV</sequence>
<organism evidence="1 2">
    <name type="scientific">Eumeta variegata</name>
    <name type="common">Bagworm moth</name>
    <name type="synonym">Eumeta japonica</name>
    <dbReference type="NCBI Taxonomy" id="151549"/>
    <lineage>
        <taxon>Eukaryota</taxon>
        <taxon>Metazoa</taxon>
        <taxon>Ecdysozoa</taxon>
        <taxon>Arthropoda</taxon>
        <taxon>Hexapoda</taxon>
        <taxon>Insecta</taxon>
        <taxon>Pterygota</taxon>
        <taxon>Neoptera</taxon>
        <taxon>Endopterygota</taxon>
        <taxon>Lepidoptera</taxon>
        <taxon>Glossata</taxon>
        <taxon>Ditrysia</taxon>
        <taxon>Tineoidea</taxon>
        <taxon>Psychidae</taxon>
        <taxon>Oiketicinae</taxon>
        <taxon>Eumeta</taxon>
    </lineage>
</organism>
<reference evidence="1 2" key="1">
    <citation type="journal article" date="2019" name="Commun. Biol.">
        <title>The bagworm genome reveals a unique fibroin gene that provides high tensile strength.</title>
        <authorList>
            <person name="Kono N."/>
            <person name="Nakamura H."/>
            <person name="Ohtoshi R."/>
            <person name="Tomita M."/>
            <person name="Numata K."/>
            <person name="Arakawa K."/>
        </authorList>
    </citation>
    <scope>NUCLEOTIDE SEQUENCE [LARGE SCALE GENOMIC DNA]</scope>
</reference>
<proteinExistence type="predicted"/>
<comment type="caution">
    <text evidence="1">The sequence shown here is derived from an EMBL/GenBank/DDBJ whole genome shotgun (WGS) entry which is preliminary data.</text>
</comment>
<protein>
    <submittedName>
        <fullName evidence="1">Uncharacterized protein</fullName>
    </submittedName>
</protein>